<evidence type="ECO:0000313" key="2">
    <source>
        <dbReference type="Proteomes" id="UP000287972"/>
    </source>
</evidence>
<accession>A0A428SFU8</accession>
<keyword evidence="2" id="KW-1185">Reference proteome</keyword>
<evidence type="ECO:0000313" key="1">
    <source>
        <dbReference type="EMBL" id="RSL88655.1"/>
    </source>
</evidence>
<dbReference type="Proteomes" id="UP000287972">
    <property type="component" value="Unassembled WGS sequence"/>
</dbReference>
<reference evidence="1 2" key="1">
    <citation type="submission" date="2017-06" db="EMBL/GenBank/DDBJ databases">
        <title>Comparative genomic analysis of Ambrosia Fusariam Clade fungi.</title>
        <authorList>
            <person name="Stajich J.E."/>
            <person name="Carrillo J."/>
            <person name="Kijimoto T."/>
            <person name="Eskalen A."/>
            <person name="O'Donnell K."/>
            <person name="Kasson M."/>
        </authorList>
    </citation>
    <scope>NUCLEOTIDE SEQUENCE [LARGE SCALE GENOMIC DNA]</scope>
    <source>
        <strain evidence="1 2">NRRL62606</strain>
    </source>
</reference>
<sequence length="547" mass="61446">MANMDIEKRKKAVGEMVKTMLNPKHKREDISFTMGWDVVATYSESQINSLLEKRYNENKTKILHTLEMTVDLPQSYKKTPDRTHFVLKIGPPVLEFEATGGAQPLCSIKMRVIEGTITKHGGNPRKAKPGWMIRLGQIPLASAKGTVSQGKLQGNPTLTPAPDAVKFDSKTDETQHVLLAFELDENLTVEAFPEDPGSHSAEETAFTNLEFQKAFRKYFTKPASSQERLSLSYAIASVNNQPNDQAPGLRPVRFQFATFSTEDKNRDKSLLSIFIDVAGGLNTGQSDMLQDRWAKQWKDEGIMPVPEGFSATLMFSSAFFNTVILKNGISKSGWAVEDVSPKDQAYSKIECRHTGTFDVPGHDEIDGVVTFHTDGAQIPLSNFPLALTIRQDSEFQTPSISGFWSITQDVPWKETLRFNGMRKWQGGWIVGQWYLCDQGDSSRRPLRLKETEMTLTDEALNLDFKLDIKEVIWFNPPEENPTGGNLWRKEMEVLGTRIPDVKISPFGFGFLRMTNLIFPGGNVIEIDRNIGVRAPKDIILFGDVMKD</sequence>
<gene>
    <name evidence="1" type="ORF">CEP51_001603</name>
</gene>
<proteinExistence type="predicted"/>
<dbReference type="EMBL" id="NKCL01000021">
    <property type="protein sequence ID" value="RSL88655.1"/>
    <property type="molecule type" value="Genomic_DNA"/>
</dbReference>
<protein>
    <submittedName>
        <fullName evidence="1">Uncharacterized protein</fullName>
    </submittedName>
</protein>
<organism evidence="1 2">
    <name type="scientific">Fusarium floridanum</name>
    <dbReference type="NCBI Taxonomy" id="1325733"/>
    <lineage>
        <taxon>Eukaryota</taxon>
        <taxon>Fungi</taxon>
        <taxon>Dikarya</taxon>
        <taxon>Ascomycota</taxon>
        <taxon>Pezizomycotina</taxon>
        <taxon>Sordariomycetes</taxon>
        <taxon>Hypocreomycetidae</taxon>
        <taxon>Hypocreales</taxon>
        <taxon>Nectriaceae</taxon>
        <taxon>Fusarium</taxon>
        <taxon>Fusarium solani species complex</taxon>
    </lineage>
</organism>
<comment type="caution">
    <text evidence="1">The sequence shown here is derived from an EMBL/GenBank/DDBJ whole genome shotgun (WGS) entry which is preliminary data.</text>
</comment>
<dbReference type="AlphaFoldDB" id="A0A428SFU8"/>
<name>A0A428SFU8_9HYPO</name>